<dbReference type="EMBL" id="CP146843">
    <property type="protein sequence ID" value="WYY26629.1"/>
    <property type="molecule type" value="Genomic_DNA"/>
</dbReference>
<dbReference type="CDD" id="cd00009">
    <property type="entry name" value="AAA"/>
    <property type="match status" value="1"/>
</dbReference>
<evidence type="ECO:0000259" key="1">
    <source>
        <dbReference type="Pfam" id="PF01695"/>
    </source>
</evidence>
<accession>A0ABZ2U8M2</accession>
<keyword evidence="2" id="KW-0378">Hydrolase</keyword>
<evidence type="ECO:0000313" key="2">
    <source>
        <dbReference type="EMBL" id="WYY26629.1"/>
    </source>
</evidence>
<protein>
    <submittedName>
        <fullName evidence="2">Helicase loader DnaI</fullName>
    </submittedName>
</protein>
<dbReference type="PANTHER" id="PTHR30050:SF8">
    <property type="entry name" value="PRIMOSOMAL PROTEIN DNAI"/>
    <property type="match status" value="1"/>
</dbReference>
<keyword evidence="2" id="KW-0547">Nucleotide-binding</keyword>
<dbReference type="Pfam" id="PF01695">
    <property type="entry name" value="IstB_IS21"/>
    <property type="match status" value="1"/>
</dbReference>
<keyword evidence="2" id="KW-0347">Helicase</keyword>
<keyword evidence="3" id="KW-1185">Reference proteome</keyword>
<dbReference type="SUPFAM" id="SSF52540">
    <property type="entry name" value="P-loop containing nucleoside triphosphate hydrolases"/>
    <property type="match status" value="1"/>
</dbReference>
<dbReference type="Proteomes" id="UP001484199">
    <property type="component" value="Chromosome"/>
</dbReference>
<evidence type="ECO:0000313" key="3">
    <source>
        <dbReference type="Proteomes" id="UP001484199"/>
    </source>
</evidence>
<gene>
    <name evidence="2" type="ORF">AshY1_05320</name>
</gene>
<sequence length="271" mass="32466">MHLIKELNFEQIKKYIQQNKETKNLQLNDEDVITVYNYLINKDKDNSLGYQMVLQTKPYISVVYKETPKSKQINLENNLYKQNILFNQSVNFENIELKNFQTQNSEVKQKVLIKTQNIIQNFPKINKSFYLYGKFGTGKTFILKSLAKQLIKKNISVLFIFMPELTRQFKNIWNNNDILENKLNHLKRVPCLILDDLGAENMNIFFRDDIFLPLIYYRYENKLPVFFSSNLNEKQLLEYLNSYKDINHDIKAFKIIRFIKIMADFYNFDSN</sequence>
<dbReference type="Gene3D" id="3.40.50.300">
    <property type="entry name" value="P-loop containing nucleotide triphosphate hydrolases"/>
    <property type="match status" value="1"/>
</dbReference>
<dbReference type="PANTHER" id="PTHR30050">
    <property type="entry name" value="CHROMOSOMAL REPLICATION INITIATOR PROTEIN DNAA"/>
    <property type="match status" value="1"/>
</dbReference>
<dbReference type="GO" id="GO:0004386">
    <property type="term" value="F:helicase activity"/>
    <property type="evidence" value="ECO:0007669"/>
    <property type="project" value="UniProtKB-KW"/>
</dbReference>
<organism evidence="2 3">
    <name type="scientific">Ash yellows phytoplasma</name>
    <dbReference type="NCBI Taxonomy" id="35780"/>
    <lineage>
        <taxon>Bacteria</taxon>
        <taxon>Bacillati</taxon>
        <taxon>Mycoplasmatota</taxon>
        <taxon>Mollicutes</taxon>
        <taxon>Acholeplasmatales</taxon>
        <taxon>Acholeplasmataceae</taxon>
        <taxon>Candidatus Phytoplasma</taxon>
        <taxon>16SrVII (Ash yellows group)</taxon>
    </lineage>
</organism>
<proteinExistence type="predicted"/>
<dbReference type="InterPro" id="IPR002611">
    <property type="entry name" value="IstB_ATP-bd"/>
</dbReference>
<dbReference type="RefSeq" id="WP_341266531.1">
    <property type="nucleotide sequence ID" value="NZ_CP146843.1"/>
</dbReference>
<keyword evidence="2" id="KW-0067">ATP-binding</keyword>
<feature type="domain" description="IstB-like ATP-binding" evidence="1">
    <location>
        <begin position="23"/>
        <end position="231"/>
    </location>
</feature>
<dbReference type="InterPro" id="IPR027417">
    <property type="entry name" value="P-loop_NTPase"/>
</dbReference>
<name>A0ABZ2U8M2_ASHYP</name>
<reference evidence="2" key="1">
    <citation type="submission" date="2024-03" db="EMBL/GenBank/DDBJ databases">
        <title>The Complete Genome of 'Candidatus Phytoplasma fraxini' AshY1 from the Ash Yellows Group.</title>
        <authorList>
            <person name="Boehm J.W."/>
            <person name="Huettel B."/>
            <person name="Schneider B."/>
            <person name="Kube M."/>
        </authorList>
    </citation>
    <scope>NUCLEOTIDE SEQUENCE [LARGE SCALE GENOMIC DNA]</scope>
    <source>
        <strain evidence="2">AshY1</strain>
    </source>
</reference>